<proteinExistence type="predicted"/>
<dbReference type="AlphaFoldDB" id="A0A4Y9SBK2"/>
<feature type="domain" description="SGNH hydrolase-type esterase" evidence="3">
    <location>
        <begin position="153"/>
        <end position="318"/>
    </location>
</feature>
<dbReference type="GO" id="GO:0052689">
    <property type="term" value="F:carboxylic ester hydrolase activity"/>
    <property type="evidence" value="ECO:0007669"/>
    <property type="project" value="InterPro"/>
</dbReference>
<evidence type="ECO:0000313" key="5">
    <source>
        <dbReference type="EMBL" id="TFW19521.1"/>
    </source>
</evidence>
<protein>
    <submittedName>
        <fullName evidence="5">Electron transporter RnfD</fullName>
    </submittedName>
</protein>
<dbReference type="Gene3D" id="3.40.50.1110">
    <property type="entry name" value="SGNH hydrolase"/>
    <property type="match status" value="1"/>
</dbReference>
<gene>
    <name evidence="5" type="ORF">E4L98_16175</name>
</gene>
<dbReference type="SUPFAM" id="SSF52266">
    <property type="entry name" value="SGNH hydrolase"/>
    <property type="match status" value="1"/>
</dbReference>
<comment type="caution">
    <text evidence="5">The sequence shown here is derived from an EMBL/GenBank/DDBJ whole genome shotgun (WGS) entry which is preliminary data.</text>
</comment>
<dbReference type="Pfam" id="PF17996">
    <property type="entry name" value="CE2_N"/>
    <property type="match status" value="1"/>
</dbReference>
<dbReference type="Proteomes" id="UP000297729">
    <property type="component" value="Unassembled WGS sequence"/>
</dbReference>
<dbReference type="PANTHER" id="PTHR37834">
    <property type="entry name" value="GDSL-LIKE LIPASE/ACYLHYDROLASE DOMAIN PROTEIN (AFU_ORTHOLOGUE AFUA_2G00620)"/>
    <property type="match status" value="1"/>
</dbReference>
<accession>A0A4Y9SBK2</accession>
<evidence type="ECO:0000259" key="3">
    <source>
        <dbReference type="Pfam" id="PF13472"/>
    </source>
</evidence>
<dbReference type="InterPro" id="IPR037461">
    <property type="entry name" value="CtCE2-like_dom"/>
</dbReference>
<feature type="chain" id="PRO_5021502727" evidence="2">
    <location>
        <begin position="21"/>
        <end position="361"/>
    </location>
</feature>
<dbReference type="OrthoDB" id="9801375at2"/>
<dbReference type="Gene3D" id="2.60.120.260">
    <property type="entry name" value="Galactose-binding domain-like"/>
    <property type="match status" value="1"/>
</dbReference>
<dbReference type="Pfam" id="PF13472">
    <property type="entry name" value="Lipase_GDSL_2"/>
    <property type="match status" value="1"/>
</dbReference>
<dbReference type="InterPro" id="IPR036514">
    <property type="entry name" value="SGNH_hydro_sf"/>
</dbReference>
<feature type="signal peptide" evidence="2">
    <location>
        <begin position="1"/>
        <end position="20"/>
    </location>
</feature>
<evidence type="ECO:0000259" key="4">
    <source>
        <dbReference type="Pfam" id="PF17996"/>
    </source>
</evidence>
<name>A0A4Y9SBK2_9BURK</name>
<keyword evidence="6" id="KW-1185">Reference proteome</keyword>
<dbReference type="CDD" id="cd01831">
    <property type="entry name" value="Endoglucanase_E_like"/>
    <property type="match status" value="1"/>
</dbReference>
<feature type="region of interest" description="Disordered" evidence="1">
    <location>
        <begin position="157"/>
        <end position="176"/>
    </location>
</feature>
<dbReference type="InterPro" id="IPR052762">
    <property type="entry name" value="PCW_deacetylase/CE"/>
</dbReference>
<sequence length="361" mass="39970">MKRQWKTVMAALMLAGQACAWAGVAVQADDAQLQYTGRIDFADPARPMLSWPGTSIEANFTGASLAVRLDDQLGKNFFNVFIDGDLAHPVVIEAAKGSKSYAVATGLQPGAHRFLLTKRTEGEEGGTWFQGLELADGGKLLAPPPRKQRRIEFFGDSITTGMGNESPDDGPDDRLKDKNNFMSYSSITARALDAEAHITSQSGIGVMISWFPFTMPDFYDQLSAVGNNDTHWDFRSWTPDVVVINLFQNDRWLVDREKRLQPMPDDAQRVAAYRAFVQKIRALYPKAYIVCALGSMDAVQEGSKWPGYVRSAVDQIRAQSGDARIDTIVFPFTGFGGHPRVKQHQANAAQLTAFIRQKMGW</sequence>
<dbReference type="InterPro" id="IPR040794">
    <property type="entry name" value="CE2_N"/>
</dbReference>
<evidence type="ECO:0000256" key="2">
    <source>
        <dbReference type="SAM" id="SignalP"/>
    </source>
</evidence>
<reference evidence="5 6" key="1">
    <citation type="submission" date="2019-03" db="EMBL/GenBank/DDBJ databases">
        <title>Draft Genome Sequence of Duganella callidus sp. nov., a Novel Duganella Species Isolated from Cultivated Soil.</title>
        <authorList>
            <person name="Raths R."/>
            <person name="Peta V."/>
            <person name="Bucking H."/>
        </authorList>
    </citation>
    <scope>NUCLEOTIDE SEQUENCE [LARGE SCALE GENOMIC DNA]</scope>
    <source>
        <strain evidence="5 6">DN04</strain>
    </source>
</reference>
<dbReference type="InterPro" id="IPR013830">
    <property type="entry name" value="SGNH_hydro"/>
</dbReference>
<dbReference type="PANTHER" id="PTHR37834:SF2">
    <property type="entry name" value="ESTERASE, SGNH HYDROLASE-TYPE"/>
    <property type="match status" value="1"/>
</dbReference>
<dbReference type="EMBL" id="SPVG01000167">
    <property type="protein sequence ID" value="TFW19521.1"/>
    <property type="molecule type" value="Genomic_DNA"/>
</dbReference>
<evidence type="ECO:0000256" key="1">
    <source>
        <dbReference type="SAM" id="MobiDB-lite"/>
    </source>
</evidence>
<feature type="domain" description="Carbohydrate esterase 2 N-terminal" evidence="4">
    <location>
        <begin position="35"/>
        <end position="144"/>
    </location>
</feature>
<dbReference type="PROSITE" id="PS51257">
    <property type="entry name" value="PROKAR_LIPOPROTEIN"/>
    <property type="match status" value="1"/>
</dbReference>
<evidence type="ECO:0000313" key="6">
    <source>
        <dbReference type="Proteomes" id="UP000297729"/>
    </source>
</evidence>
<keyword evidence="2" id="KW-0732">Signal</keyword>
<organism evidence="5 6">
    <name type="scientific">Duganella callida</name>
    <dbReference type="NCBI Taxonomy" id="2561932"/>
    <lineage>
        <taxon>Bacteria</taxon>
        <taxon>Pseudomonadati</taxon>
        <taxon>Pseudomonadota</taxon>
        <taxon>Betaproteobacteria</taxon>
        <taxon>Burkholderiales</taxon>
        <taxon>Oxalobacteraceae</taxon>
        <taxon>Telluria group</taxon>
        <taxon>Duganella</taxon>
    </lineage>
</organism>